<dbReference type="SUPFAM" id="SSF101489">
    <property type="entry name" value="Eukaryotic initiation factor 4f subunit eIF4g, eIF4e-binding domain"/>
    <property type="match status" value="1"/>
</dbReference>
<sequence>MATFADTLRSPAGHNWRLGRSSLSGGVKSSWVTEQRSKPPPFWEPRPLGTLPPQDTTDNPAYSSAGDALRARAVHQSLADPGPPPEGRPETPPLARRSTSQSLPSTPTSDRSSTQNLATPRSATLPTGKGSPGNLNVKANEFVPGTVVVPIAEVDLNEYIKLAAPTCSSPPQQSSGAPPPVENWTPSDEEDAEKQWREQTEMIRLSMEVVSSAITHLPQGTTEAGPSGRKDRVETTSVETRRDLSLSQGSHSLLQSVQIHSALSFVGLALKRAKPLEDLETVPYPRSIRHVDPTLNRGATQGRFRYDREFLLQFQDVCKMKPASYPHADVRLLDRICYSSERPPSDNNTSWPNSRRKPRPSPAARVVGLAFGTAQAVAGSDNVRIAPSAVPLAKGQGIATRPRVPSPGNVFTCDSPTVAGTTTQGNESYLTAHDSDFVDNLRATKGIDEKQREARVDELEKRVASLVREVESLRGEIKQLRAICRGGRS</sequence>
<evidence type="ECO:0000256" key="1">
    <source>
        <dbReference type="SAM" id="Coils"/>
    </source>
</evidence>
<keyword evidence="1" id="KW-0175">Coiled coil</keyword>
<feature type="region of interest" description="Disordered" evidence="2">
    <location>
        <begin position="1"/>
        <end position="136"/>
    </location>
</feature>
<feature type="compositionally biased region" description="Pro residues" evidence="2">
    <location>
        <begin position="81"/>
        <end position="92"/>
    </location>
</feature>
<evidence type="ECO:0000256" key="2">
    <source>
        <dbReference type="SAM" id="MobiDB-lite"/>
    </source>
</evidence>
<keyword evidence="5" id="KW-1185">Reference proteome</keyword>
<dbReference type="AlphaFoldDB" id="A0A371D9X8"/>
<feature type="region of interest" description="Disordered" evidence="2">
    <location>
        <begin position="165"/>
        <end position="195"/>
    </location>
</feature>
<dbReference type="EMBL" id="KZ857406">
    <property type="protein sequence ID" value="RDX49337.1"/>
    <property type="molecule type" value="Genomic_DNA"/>
</dbReference>
<dbReference type="OrthoDB" id="2789223at2759"/>
<proteinExistence type="predicted"/>
<feature type="coiled-coil region" evidence="1">
    <location>
        <begin position="449"/>
        <end position="483"/>
    </location>
</feature>
<dbReference type="Gene3D" id="1.20.970.30">
    <property type="entry name" value="eIF4G, eIF4E-binding domain"/>
    <property type="match status" value="1"/>
</dbReference>
<dbReference type="InterPro" id="IPR022745">
    <property type="entry name" value="eIF4G1_eIF4E-bd"/>
</dbReference>
<feature type="compositionally biased region" description="Polar residues" evidence="2">
    <location>
        <begin position="110"/>
        <end position="125"/>
    </location>
</feature>
<evidence type="ECO:0000259" key="3">
    <source>
        <dbReference type="Pfam" id="PF12152"/>
    </source>
</evidence>
<feature type="region of interest" description="Disordered" evidence="2">
    <location>
        <begin position="216"/>
        <end position="244"/>
    </location>
</feature>
<feature type="compositionally biased region" description="Polar residues" evidence="2">
    <location>
        <begin position="53"/>
        <end position="62"/>
    </location>
</feature>
<feature type="domain" description="Eukaryotic translation initiation factor 4G1 eIF4E-binding" evidence="3">
    <location>
        <begin position="269"/>
        <end position="322"/>
    </location>
</feature>
<feature type="compositionally biased region" description="Low complexity" evidence="2">
    <location>
        <begin position="98"/>
        <end position="109"/>
    </location>
</feature>
<organism evidence="4 5">
    <name type="scientific">Lentinus brumalis</name>
    <dbReference type="NCBI Taxonomy" id="2498619"/>
    <lineage>
        <taxon>Eukaryota</taxon>
        <taxon>Fungi</taxon>
        <taxon>Dikarya</taxon>
        <taxon>Basidiomycota</taxon>
        <taxon>Agaricomycotina</taxon>
        <taxon>Agaricomycetes</taxon>
        <taxon>Polyporales</taxon>
        <taxon>Polyporaceae</taxon>
        <taxon>Lentinus</taxon>
    </lineage>
</organism>
<dbReference type="InterPro" id="IPR036211">
    <property type="entry name" value="eIF4G_eIF4E-bd_sf"/>
</dbReference>
<gene>
    <name evidence="4" type="ORF">OH76DRAFT_549702</name>
</gene>
<feature type="compositionally biased region" description="Basic and acidic residues" evidence="2">
    <location>
        <begin position="228"/>
        <end position="244"/>
    </location>
</feature>
<evidence type="ECO:0000313" key="4">
    <source>
        <dbReference type="EMBL" id="RDX49337.1"/>
    </source>
</evidence>
<feature type="region of interest" description="Disordered" evidence="2">
    <location>
        <begin position="341"/>
        <end position="363"/>
    </location>
</feature>
<reference evidence="4 5" key="1">
    <citation type="journal article" date="2018" name="Biotechnol. Biofuels">
        <title>Integrative visual omics of the white-rot fungus Polyporus brumalis exposes the biotechnological potential of its oxidative enzymes for delignifying raw plant biomass.</title>
        <authorList>
            <person name="Miyauchi S."/>
            <person name="Rancon A."/>
            <person name="Drula E."/>
            <person name="Hage H."/>
            <person name="Chaduli D."/>
            <person name="Favel A."/>
            <person name="Grisel S."/>
            <person name="Henrissat B."/>
            <person name="Herpoel-Gimbert I."/>
            <person name="Ruiz-Duenas F.J."/>
            <person name="Chevret D."/>
            <person name="Hainaut M."/>
            <person name="Lin J."/>
            <person name="Wang M."/>
            <person name="Pangilinan J."/>
            <person name="Lipzen A."/>
            <person name="Lesage-Meessen L."/>
            <person name="Navarro D."/>
            <person name="Riley R."/>
            <person name="Grigoriev I.V."/>
            <person name="Zhou S."/>
            <person name="Raouche S."/>
            <person name="Rosso M.N."/>
        </authorList>
    </citation>
    <scope>NUCLEOTIDE SEQUENCE [LARGE SCALE GENOMIC DNA]</scope>
    <source>
        <strain evidence="4 5">BRFM 1820</strain>
    </source>
</reference>
<dbReference type="Proteomes" id="UP000256964">
    <property type="component" value="Unassembled WGS sequence"/>
</dbReference>
<name>A0A371D9X8_9APHY</name>
<evidence type="ECO:0000313" key="5">
    <source>
        <dbReference type="Proteomes" id="UP000256964"/>
    </source>
</evidence>
<accession>A0A371D9X8</accession>
<dbReference type="STRING" id="139420.A0A371D9X8"/>
<dbReference type="Pfam" id="PF12152">
    <property type="entry name" value="eIF_4G1"/>
    <property type="match status" value="1"/>
</dbReference>
<protein>
    <recommendedName>
        <fullName evidence="3">Eukaryotic translation initiation factor 4G1 eIF4E-binding domain-containing protein</fullName>
    </recommendedName>
</protein>